<evidence type="ECO:0000256" key="3">
    <source>
        <dbReference type="ARBA" id="ARBA00022676"/>
    </source>
</evidence>
<feature type="active site" description="Nucleophile" evidence="9">
    <location>
        <position position="252"/>
    </location>
</feature>
<evidence type="ECO:0000256" key="2">
    <source>
        <dbReference type="ARBA" id="ARBA00005992"/>
    </source>
</evidence>
<dbReference type="CDD" id="cd16913">
    <property type="entry name" value="YkuD_like"/>
    <property type="match status" value="1"/>
</dbReference>
<comment type="similarity">
    <text evidence="2">Belongs to the YkuD family.</text>
</comment>
<evidence type="ECO:0000256" key="1">
    <source>
        <dbReference type="ARBA" id="ARBA00004752"/>
    </source>
</evidence>
<keyword evidence="3" id="KW-0328">Glycosyltransferase</keyword>
<dbReference type="PANTHER" id="PTHR30582:SF24">
    <property type="entry name" value="L,D-TRANSPEPTIDASE ERFK_SRFK-RELATED"/>
    <property type="match status" value="1"/>
</dbReference>
<protein>
    <recommendedName>
        <fullName evidence="12">L,D-TPase catalytic domain-containing protein</fullName>
    </recommendedName>
</protein>
<dbReference type="InterPro" id="IPR005490">
    <property type="entry name" value="LD_TPept_cat_dom"/>
</dbReference>
<evidence type="ECO:0000256" key="11">
    <source>
        <dbReference type="SAM" id="SignalP"/>
    </source>
</evidence>
<keyword evidence="4" id="KW-0808">Transferase</keyword>
<feature type="compositionally biased region" description="Basic and acidic residues" evidence="10">
    <location>
        <begin position="71"/>
        <end position="88"/>
    </location>
</feature>
<evidence type="ECO:0000313" key="14">
    <source>
        <dbReference type="Proteomes" id="UP001317629"/>
    </source>
</evidence>
<dbReference type="Proteomes" id="UP001317629">
    <property type="component" value="Chromosome"/>
</dbReference>
<evidence type="ECO:0000256" key="4">
    <source>
        <dbReference type="ARBA" id="ARBA00022679"/>
    </source>
</evidence>
<keyword evidence="11" id="KW-0732">Signal</keyword>
<proteinExistence type="inferred from homology"/>
<evidence type="ECO:0000259" key="12">
    <source>
        <dbReference type="PROSITE" id="PS52029"/>
    </source>
</evidence>
<keyword evidence="8 9" id="KW-0961">Cell wall biogenesis/degradation</keyword>
<evidence type="ECO:0000256" key="9">
    <source>
        <dbReference type="PROSITE-ProRule" id="PRU01373"/>
    </source>
</evidence>
<organism evidence="13 14">
    <name type="scientific">Methylocystis iwaonis</name>
    <dbReference type="NCBI Taxonomy" id="2885079"/>
    <lineage>
        <taxon>Bacteria</taxon>
        <taxon>Pseudomonadati</taxon>
        <taxon>Pseudomonadota</taxon>
        <taxon>Alphaproteobacteria</taxon>
        <taxon>Hyphomicrobiales</taxon>
        <taxon>Methylocystaceae</taxon>
        <taxon>Methylocystis</taxon>
    </lineage>
</organism>
<evidence type="ECO:0000256" key="7">
    <source>
        <dbReference type="ARBA" id="ARBA00022984"/>
    </source>
</evidence>
<feature type="active site" description="Proton donor/acceptor" evidence="9">
    <location>
        <position position="236"/>
    </location>
</feature>
<dbReference type="EMBL" id="AP027142">
    <property type="protein sequence ID" value="BDV33679.1"/>
    <property type="molecule type" value="Genomic_DNA"/>
</dbReference>
<dbReference type="SUPFAM" id="SSF141523">
    <property type="entry name" value="L,D-transpeptidase catalytic domain-like"/>
    <property type="match status" value="1"/>
</dbReference>
<keyword evidence="7 9" id="KW-0573">Peptidoglycan synthesis</keyword>
<feature type="domain" description="L,D-TPase catalytic" evidence="12">
    <location>
        <begin position="143"/>
        <end position="276"/>
    </location>
</feature>
<name>A0ABN6VEN6_9HYPH</name>
<feature type="signal peptide" evidence="11">
    <location>
        <begin position="1"/>
        <end position="27"/>
    </location>
</feature>
<comment type="pathway">
    <text evidence="1 9">Cell wall biogenesis; peptidoglycan biosynthesis.</text>
</comment>
<keyword evidence="6 9" id="KW-0133">Cell shape</keyword>
<dbReference type="PROSITE" id="PS52029">
    <property type="entry name" value="LD_TPASE"/>
    <property type="match status" value="1"/>
</dbReference>
<reference evidence="13 14" key="1">
    <citation type="journal article" date="2023" name="Int. J. Syst. Evol. Microbiol.">
        <title>Methylocystis iwaonis sp. nov., a type II methane-oxidizing bacterium from surface soil of a rice paddy field in Japan, and emended description of the genus Methylocystis (ex Whittenbury et al. 1970) Bowman et al. 1993.</title>
        <authorList>
            <person name="Kaise H."/>
            <person name="Sawadogo J.B."/>
            <person name="Alam M.S."/>
            <person name="Ueno C."/>
            <person name="Dianou D."/>
            <person name="Shinjo R."/>
            <person name="Asakawa S."/>
        </authorList>
    </citation>
    <scope>NUCLEOTIDE SEQUENCE [LARGE SCALE GENOMIC DNA]</scope>
    <source>
        <strain evidence="13 14">SS37A-Re</strain>
    </source>
</reference>
<sequence length="276" mass="30467">MLRRRNSLMLVLAGLSLFLGQTPEALAQYYTREPSDPYLYDRGRQGDYYAEPDLYSGEFDRPTRALPRRGLAPEERDYGAYGPERDLEPPPPSRAQRRPGARMAALPPDADPAYSTPLDFDAQVDPGVATKNLVDDPTGQAPNTITIDTKARKLYLSVGRGQAIEYGVGVGREGFAWKGAAQIGRKAYWPGWTPPKEMLLRRPDLPDHMEGGMDNPLGARALYLFKGAKDTLFRIHGTNEPDTIGKAVSSGCIRMLNADVIDLYGRVSKGTRVVVL</sequence>
<gene>
    <name evidence="13" type="ORF">SS37A_12080</name>
</gene>
<dbReference type="InterPro" id="IPR050979">
    <property type="entry name" value="LD-transpeptidase"/>
</dbReference>
<feature type="chain" id="PRO_5046727413" description="L,D-TPase catalytic domain-containing protein" evidence="11">
    <location>
        <begin position="28"/>
        <end position="276"/>
    </location>
</feature>
<evidence type="ECO:0000313" key="13">
    <source>
        <dbReference type="EMBL" id="BDV33679.1"/>
    </source>
</evidence>
<evidence type="ECO:0000256" key="10">
    <source>
        <dbReference type="SAM" id="MobiDB-lite"/>
    </source>
</evidence>
<dbReference type="InterPro" id="IPR038063">
    <property type="entry name" value="Transpep_catalytic_dom"/>
</dbReference>
<keyword evidence="14" id="KW-1185">Reference proteome</keyword>
<keyword evidence="5" id="KW-0378">Hydrolase</keyword>
<evidence type="ECO:0000256" key="5">
    <source>
        <dbReference type="ARBA" id="ARBA00022801"/>
    </source>
</evidence>
<dbReference type="PANTHER" id="PTHR30582">
    <property type="entry name" value="L,D-TRANSPEPTIDASE"/>
    <property type="match status" value="1"/>
</dbReference>
<evidence type="ECO:0000256" key="8">
    <source>
        <dbReference type="ARBA" id="ARBA00023316"/>
    </source>
</evidence>
<accession>A0ABN6VEN6</accession>
<dbReference type="Gene3D" id="2.40.440.10">
    <property type="entry name" value="L,D-transpeptidase catalytic domain-like"/>
    <property type="match status" value="1"/>
</dbReference>
<dbReference type="Pfam" id="PF03734">
    <property type="entry name" value="YkuD"/>
    <property type="match status" value="1"/>
</dbReference>
<feature type="region of interest" description="Disordered" evidence="10">
    <location>
        <begin position="51"/>
        <end position="116"/>
    </location>
</feature>
<evidence type="ECO:0000256" key="6">
    <source>
        <dbReference type="ARBA" id="ARBA00022960"/>
    </source>
</evidence>